<protein>
    <submittedName>
        <fullName evidence="1">Uncharacterized protein</fullName>
    </submittedName>
</protein>
<gene>
    <name evidence="1" type="ORF">ALC60_07478</name>
</gene>
<dbReference type="InterPro" id="IPR006631">
    <property type="entry name" value="DM4_12"/>
</dbReference>
<sequence length="266" mass="30545">MSRLLFWVLSTVGFWANFWRCRAILLYPENTLFQFTLGISMPVVMTKRGGIAFSSGFQLNYDLPWNLSQLEPTIIPARHIRDLNLQETYVAIENLLDEALTAPSRLAERASCRPVEFAQWNLERRFEFGIRRTNAVHYRAKLLDGLLNATDARENKLTLHGHFIQIGTDNNILHGWRDGRQCLLRTICELAETPFRRTQQDVLGEVIHLILTPTEDLPVAINSNHRSANKLYQEAERLGRSGGDCILMYPDCIESPLESFTEIVFP</sequence>
<evidence type="ECO:0000313" key="1">
    <source>
        <dbReference type="EMBL" id="KYQ53412.1"/>
    </source>
</evidence>
<dbReference type="Proteomes" id="UP000075809">
    <property type="component" value="Unassembled WGS sequence"/>
</dbReference>
<dbReference type="EMBL" id="KQ982630">
    <property type="protein sequence ID" value="KYQ53412.1"/>
    <property type="molecule type" value="Genomic_DNA"/>
</dbReference>
<evidence type="ECO:0000313" key="2">
    <source>
        <dbReference type="Proteomes" id="UP000075809"/>
    </source>
</evidence>
<dbReference type="PANTHER" id="PTHR21398:SF4">
    <property type="entry name" value="AGAP002980-PA"/>
    <property type="match status" value="1"/>
</dbReference>
<dbReference type="Pfam" id="PF07841">
    <property type="entry name" value="DM4_12"/>
    <property type="match status" value="1"/>
</dbReference>
<dbReference type="PANTHER" id="PTHR21398">
    <property type="entry name" value="AGAP007094-PA"/>
    <property type="match status" value="1"/>
</dbReference>
<name>A0A151X071_9HYME</name>
<accession>A0A151X071</accession>
<proteinExistence type="predicted"/>
<reference evidence="1 2" key="1">
    <citation type="submission" date="2015-09" db="EMBL/GenBank/DDBJ databases">
        <title>Trachymyrmex zeteki WGS genome.</title>
        <authorList>
            <person name="Nygaard S."/>
            <person name="Hu H."/>
            <person name="Boomsma J."/>
            <person name="Zhang G."/>
        </authorList>
    </citation>
    <scope>NUCLEOTIDE SEQUENCE [LARGE SCALE GENOMIC DNA]</scope>
    <source>
        <strain evidence="1">Tzet28-1</strain>
        <tissue evidence="1">Whole body</tissue>
    </source>
</reference>
<keyword evidence="2" id="KW-1185">Reference proteome</keyword>
<organism evidence="1 2">
    <name type="scientific">Mycetomoellerius zeteki</name>
    <dbReference type="NCBI Taxonomy" id="64791"/>
    <lineage>
        <taxon>Eukaryota</taxon>
        <taxon>Metazoa</taxon>
        <taxon>Ecdysozoa</taxon>
        <taxon>Arthropoda</taxon>
        <taxon>Hexapoda</taxon>
        <taxon>Insecta</taxon>
        <taxon>Pterygota</taxon>
        <taxon>Neoptera</taxon>
        <taxon>Endopterygota</taxon>
        <taxon>Hymenoptera</taxon>
        <taxon>Apocrita</taxon>
        <taxon>Aculeata</taxon>
        <taxon>Formicoidea</taxon>
        <taxon>Formicidae</taxon>
        <taxon>Myrmicinae</taxon>
        <taxon>Mycetomoellerius</taxon>
    </lineage>
</organism>
<dbReference type="SMART" id="SM00718">
    <property type="entry name" value="DM4_12"/>
    <property type="match status" value="1"/>
</dbReference>
<dbReference type="AlphaFoldDB" id="A0A151X071"/>